<sequence>METNNSATTAAINLATFKRTTLSDIMFWSLVPDSGR</sequence>
<reference evidence="1 2" key="1">
    <citation type="submission" date="2021-05" db="EMBL/GenBank/DDBJ databases">
        <title>Genome Assembly of Synthetic Allotetraploid Brassica napus Reveals Homoeologous Exchanges between Subgenomes.</title>
        <authorList>
            <person name="Davis J.T."/>
        </authorList>
    </citation>
    <scope>NUCLEOTIDE SEQUENCE [LARGE SCALE GENOMIC DNA]</scope>
    <source>
        <strain evidence="2">cv. Da-Ae</strain>
        <tissue evidence="1">Seedling</tissue>
    </source>
</reference>
<proteinExistence type="predicted"/>
<keyword evidence="2" id="KW-1185">Reference proteome</keyword>
<organism evidence="1 2">
    <name type="scientific">Brassica napus</name>
    <name type="common">Rape</name>
    <dbReference type="NCBI Taxonomy" id="3708"/>
    <lineage>
        <taxon>Eukaryota</taxon>
        <taxon>Viridiplantae</taxon>
        <taxon>Streptophyta</taxon>
        <taxon>Embryophyta</taxon>
        <taxon>Tracheophyta</taxon>
        <taxon>Spermatophyta</taxon>
        <taxon>Magnoliopsida</taxon>
        <taxon>eudicotyledons</taxon>
        <taxon>Gunneridae</taxon>
        <taxon>Pentapetalae</taxon>
        <taxon>rosids</taxon>
        <taxon>malvids</taxon>
        <taxon>Brassicales</taxon>
        <taxon>Brassicaceae</taxon>
        <taxon>Brassiceae</taxon>
        <taxon>Brassica</taxon>
    </lineage>
</organism>
<protein>
    <submittedName>
        <fullName evidence="1">Uncharacterized protein</fullName>
    </submittedName>
</protein>
<dbReference type="Proteomes" id="UP000824890">
    <property type="component" value="Unassembled WGS sequence"/>
</dbReference>
<dbReference type="EMBL" id="JAGKQM010000002">
    <property type="protein sequence ID" value="KAH0939070.1"/>
    <property type="molecule type" value="Genomic_DNA"/>
</dbReference>
<name>A0ABQ8EEP4_BRANA</name>
<gene>
    <name evidence="1" type="ORF">HID58_006531</name>
</gene>
<comment type="caution">
    <text evidence="1">The sequence shown here is derived from an EMBL/GenBank/DDBJ whole genome shotgun (WGS) entry which is preliminary data.</text>
</comment>
<evidence type="ECO:0000313" key="1">
    <source>
        <dbReference type="EMBL" id="KAH0939070.1"/>
    </source>
</evidence>
<accession>A0ABQ8EEP4</accession>
<evidence type="ECO:0000313" key="2">
    <source>
        <dbReference type="Proteomes" id="UP000824890"/>
    </source>
</evidence>